<dbReference type="EMBL" id="BAABJO010000007">
    <property type="protein sequence ID" value="GAA5118520.1"/>
    <property type="molecule type" value="Genomic_DNA"/>
</dbReference>
<keyword evidence="9" id="KW-1185">Reference proteome</keyword>
<evidence type="ECO:0000313" key="8">
    <source>
        <dbReference type="EMBL" id="GAA5118520.1"/>
    </source>
</evidence>
<feature type="binding site" evidence="6">
    <location>
        <position position="109"/>
    </location>
    <ligand>
        <name>Mg(2+)</name>
        <dbReference type="ChEBI" id="CHEBI:18420"/>
    </ligand>
</feature>
<evidence type="ECO:0000256" key="3">
    <source>
        <dbReference type="ARBA" id="ARBA00022723"/>
    </source>
</evidence>
<dbReference type="RefSeq" id="WP_425570524.1">
    <property type="nucleotide sequence ID" value="NZ_BAABJO010000007.1"/>
</dbReference>
<keyword evidence="1 6" id="KW-1277">Toxin-antitoxin system</keyword>
<keyword evidence="3 6" id="KW-0479">Metal-binding</keyword>
<dbReference type="InterPro" id="IPR006226">
    <property type="entry name" value="Mtu_PIN"/>
</dbReference>
<evidence type="ECO:0000256" key="5">
    <source>
        <dbReference type="ARBA" id="ARBA00022842"/>
    </source>
</evidence>
<evidence type="ECO:0000256" key="6">
    <source>
        <dbReference type="HAMAP-Rule" id="MF_00265"/>
    </source>
</evidence>
<comment type="similarity">
    <text evidence="6">Belongs to the PINc/VapC protein family.</text>
</comment>
<comment type="cofactor">
    <cofactor evidence="6">
        <name>Mg(2+)</name>
        <dbReference type="ChEBI" id="CHEBI:18420"/>
    </cofactor>
</comment>
<sequence>MIVPDVNVLVYAYRREAQRHHEYSAWLAGVVAGGDELGLVESALTGFVRIVTNPRIVADPAPTTEALRFVRALRTGHRTRSLAATDSTWTQLESLARTDRQVRGNLVPDAWLAAMTLSHGGRLATADRGFARFEGLNWFDPADG</sequence>
<dbReference type="InterPro" id="IPR022907">
    <property type="entry name" value="VapC_family"/>
</dbReference>
<evidence type="ECO:0000256" key="1">
    <source>
        <dbReference type="ARBA" id="ARBA00022649"/>
    </source>
</evidence>
<dbReference type="Proteomes" id="UP001500804">
    <property type="component" value="Unassembled WGS sequence"/>
</dbReference>
<evidence type="ECO:0000259" key="7">
    <source>
        <dbReference type="Pfam" id="PF01850"/>
    </source>
</evidence>
<keyword evidence="4 6" id="KW-0378">Hydrolase</keyword>
<protein>
    <recommendedName>
        <fullName evidence="6">Ribonuclease VapC</fullName>
        <shortName evidence="6">RNase VapC</shortName>
        <ecNumber evidence="6">3.1.-.-</ecNumber>
    </recommendedName>
    <alternativeName>
        <fullName evidence="6">Toxin VapC</fullName>
    </alternativeName>
</protein>
<organism evidence="8 9">
    <name type="scientific">Pseudonocardia adelaidensis</name>
    <dbReference type="NCBI Taxonomy" id="648754"/>
    <lineage>
        <taxon>Bacteria</taxon>
        <taxon>Bacillati</taxon>
        <taxon>Actinomycetota</taxon>
        <taxon>Actinomycetes</taxon>
        <taxon>Pseudonocardiales</taxon>
        <taxon>Pseudonocardiaceae</taxon>
        <taxon>Pseudonocardia</taxon>
    </lineage>
</organism>
<feature type="domain" description="PIN" evidence="7">
    <location>
        <begin position="2"/>
        <end position="134"/>
    </location>
</feature>
<dbReference type="SUPFAM" id="SSF88723">
    <property type="entry name" value="PIN domain-like"/>
    <property type="match status" value="1"/>
</dbReference>
<proteinExistence type="inferred from homology"/>
<accession>A0ABP9NGE0</accession>
<keyword evidence="5 6" id="KW-0460">Magnesium</keyword>
<dbReference type="HAMAP" id="MF_00265">
    <property type="entry name" value="VapC_Nob1"/>
    <property type="match status" value="1"/>
</dbReference>
<reference evidence="9" key="1">
    <citation type="journal article" date="2019" name="Int. J. Syst. Evol. Microbiol.">
        <title>The Global Catalogue of Microorganisms (GCM) 10K type strain sequencing project: providing services to taxonomists for standard genome sequencing and annotation.</title>
        <authorList>
            <consortium name="The Broad Institute Genomics Platform"/>
            <consortium name="The Broad Institute Genome Sequencing Center for Infectious Disease"/>
            <person name="Wu L."/>
            <person name="Ma J."/>
        </authorList>
    </citation>
    <scope>NUCLEOTIDE SEQUENCE [LARGE SCALE GENOMIC DNA]</scope>
    <source>
        <strain evidence="9">JCM 18302</strain>
    </source>
</reference>
<name>A0ABP9NGE0_9PSEU</name>
<keyword evidence="6" id="KW-0800">Toxin</keyword>
<dbReference type="EC" id="3.1.-.-" evidence="6"/>
<feature type="binding site" evidence="6">
    <location>
        <position position="5"/>
    </location>
    <ligand>
        <name>Mg(2+)</name>
        <dbReference type="ChEBI" id="CHEBI:18420"/>
    </ligand>
</feature>
<dbReference type="InterPro" id="IPR002716">
    <property type="entry name" value="PIN_dom"/>
</dbReference>
<dbReference type="Pfam" id="PF01850">
    <property type="entry name" value="PIN"/>
    <property type="match status" value="1"/>
</dbReference>
<comment type="caution">
    <text evidence="8">The sequence shown here is derived from an EMBL/GenBank/DDBJ whole genome shotgun (WGS) entry which is preliminary data.</text>
</comment>
<gene>
    <name evidence="6" type="primary">vapC</name>
    <name evidence="8" type="ORF">GCM10023320_22700</name>
</gene>
<dbReference type="NCBIfam" id="TIGR00028">
    <property type="entry name" value="Mtu_PIN_fam"/>
    <property type="match status" value="1"/>
</dbReference>
<evidence type="ECO:0000256" key="4">
    <source>
        <dbReference type="ARBA" id="ARBA00022801"/>
    </source>
</evidence>
<dbReference type="InterPro" id="IPR029060">
    <property type="entry name" value="PIN-like_dom_sf"/>
</dbReference>
<evidence type="ECO:0000256" key="2">
    <source>
        <dbReference type="ARBA" id="ARBA00022722"/>
    </source>
</evidence>
<keyword evidence="2 6" id="KW-0540">Nuclease</keyword>
<comment type="function">
    <text evidence="6">Toxic component of a toxin-antitoxin (TA) system. An RNase.</text>
</comment>
<dbReference type="Gene3D" id="3.40.50.1010">
    <property type="entry name" value="5'-nuclease"/>
    <property type="match status" value="1"/>
</dbReference>
<evidence type="ECO:0000313" key="9">
    <source>
        <dbReference type="Proteomes" id="UP001500804"/>
    </source>
</evidence>